<gene>
    <name evidence="5" type="ORF">UX31_C0021G0002</name>
</gene>
<name>A0A0G1NKL8_9BACT</name>
<keyword evidence="2" id="KW-0233">DNA recombination</keyword>
<proteinExistence type="predicted"/>
<dbReference type="PANTHER" id="PTHR33991">
    <property type="entry name" value="DNA REPAIR PROTEIN RECO"/>
    <property type="match status" value="1"/>
</dbReference>
<evidence type="ECO:0000313" key="5">
    <source>
        <dbReference type="EMBL" id="KKU21124.1"/>
    </source>
</evidence>
<dbReference type="PANTHER" id="PTHR33991:SF1">
    <property type="entry name" value="DNA REPAIR PROTEIN RECO"/>
    <property type="match status" value="1"/>
</dbReference>
<keyword evidence="1" id="KW-0227">DNA damage</keyword>
<accession>A0A0G1NKL8</accession>
<comment type="caution">
    <text evidence="5">The sequence shown here is derived from an EMBL/GenBank/DDBJ whole genome shotgun (WGS) entry which is preliminary data.</text>
</comment>
<sequence>MSYHIYTTRGIALSERPRREADRIYTIMTRDLGLVRVVASGVRKETSKLRGALEPFVLSKVSLVRGKEHWRATSAECIRSISPKPAIARPLILLEKLVQGEAPHPELFDAVENALLSPEPRDEMFEIRLVSRILFHLGYLKEDDLTLGKKSLVKAINEGLQASHLT</sequence>
<protein>
    <submittedName>
        <fullName evidence="5">Repair protein RecO protein</fullName>
    </submittedName>
</protein>
<dbReference type="Gene3D" id="2.40.50.140">
    <property type="entry name" value="Nucleic acid-binding proteins"/>
    <property type="match status" value="1"/>
</dbReference>
<evidence type="ECO:0000256" key="3">
    <source>
        <dbReference type="ARBA" id="ARBA00023204"/>
    </source>
</evidence>
<evidence type="ECO:0000259" key="4">
    <source>
        <dbReference type="Pfam" id="PF11967"/>
    </source>
</evidence>
<dbReference type="GO" id="GO:0006310">
    <property type="term" value="P:DNA recombination"/>
    <property type="evidence" value="ECO:0007669"/>
    <property type="project" value="UniProtKB-KW"/>
</dbReference>
<reference evidence="5 6" key="1">
    <citation type="journal article" date="2015" name="Nature">
        <title>rRNA introns, odd ribosomes, and small enigmatic genomes across a large radiation of phyla.</title>
        <authorList>
            <person name="Brown C.T."/>
            <person name="Hug L.A."/>
            <person name="Thomas B.C."/>
            <person name="Sharon I."/>
            <person name="Castelle C.J."/>
            <person name="Singh A."/>
            <person name="Wilkins M.J."/>
            <person name="Williams K.H."/>
            <person name="Banfield J.F."/>
        </authorList>
    </citation>
    <scope>NUCLEOTIDE SEQUENCE [LARGE SCALE GENOMIC DNA]</scope>
</reference>
<dbReference type="InterPro" id="IPR022572">
    <property type="entry name" value="DNA_rep/recomb_RecO_N"/>
</dbReference>
<dbReference type="GO" id="GO:0006302">
    <property type="term" value="P:double-strand break repair"/>
    <property type="evidence" value="ECO:0007669"/>
    <property type="project" value="TreeGrafter"/>
</dbReference>
<feature type="domain" description="DNA replication/recombination mediator RecO N-terminal" evidence="4">
    <location>
        <begin position="5"/>
        <end position="80"/>
    </location>
</feature>
<dbReference type="Pfam" id="PF11967">
    <property type="entry name" value="RecO_N"/>
    <property type="match status" value="1"/>
</dbReference>
<evidence type="ECO:0000313" key="6">
    <source>
        <dbReference type="Proteomes" id="UP000034107"/>
    </source>
</evidence>
<dbReference type="GO" id="GO:0043590">
    <property type="term" value="C:bacterial nucleoid"/>
    <property type="evidence" value="ECO:0007669"/>
    <property type="project" value="TreeGrafter"/>
</dbReference>
<organism evidence="5 6">
    <name type="scientific">Candidatus Nomurabacteria bacterium GW2011_GWA1_46_11</name>
    <dbReference type="NCBI Taxonomy" id="1618732"/>
    <lineage>
        <taxon>Bacteria</taxon>
        <taxon>Candidatus Nomuraibacteriota</taxon>
    </lineage>
</organism>
<dbReference type="InterPro" id="IPR012340">
    <property type="entry name" value="NA-bd_OB-fold"/>
</dbReference>
<dbReference type="Proteomes" id="UP000034107">
    <property type="component" value="Unassembled WGS sequence"/>
</dbReference>
<evidence type="ECO:0000256" key="1">
    <source>
        <dbReference type="ARBA" id="ARBA00022763"/>
    </source>
</evidence>
<dbReference type="NCBIfam" id="TIGR00613">
    <property type="entry name" value="reco"/>
    <property type="match status" value="1"/>
</dbReference>
<keyword evidence="3" id="KW-0234">DNA repair</keyword>
<dbReference type="AlphaFoldDB" id="A0A0G1NKL8"/>
<dbReference type="EMBL" id="LCLS01000021">
    <property type="protein sequence ID" value="KKU21124.1"/>
    <property type="molecule type" value="Genomic_DNA"/>
</dbReference>
<dbReference type="SUPFAM" id="SSF50249">
    <property type="entry name" value="Nucleic acid-binding proteins"/>
    <property type="match status" value="1"/>
</dbReference>
<dbReference type="InterPro" id="IPR003717">
    <property type="entry name" value="RecO"/>
</dbReference>
<evidence type="ECO:0000256" key="2">
    <source>
        <dbReference type="ARBA" id="ARBA00023172"/>
    </source>
</evidence>